<keyword evidence="1" id="KW-0732">Signal</keyword>
<organism evidence="2 3">
    <name type="scientific">Pontibacter silvestris</name>
    <dbReference type="NCBI Taxonomy" id="2305183"/>
    <lineage>
        <taxon>Bacteria</taxon>
        <taxon>Pseudomonadati</taxon>
        <taxon>Bacteroidota</taxon>
        <taxon>Cytophagia</taxon>
        <taxon>Cytophagales</taxon>
        <taxon>Hymenobacteraceae</taxon>
        <taxon>Pontibacter</taxon>
    </lineage>
</organism>
<dbReference type="EMBL" id="JBHUHV010000048">
    <property type="protein sequence ID" value="MFD2068162.1"/>
    <property type="molecule type" value="Genomic_DNA"/>
</dbReference>
<keyword evidence="3" id="KW-1185">Reference proteome</keyword>
<dbReference type="Proteomes" id="UP001597369">
    <property type="component" value="Unassembled WGS sequence"/>
</dbReference>
<dbReference type="Pfam" id="PF20329">
    <property type="entry name" value="DUF6624"/>
    <property type="match status" value="1"/>
</dbReference>
<evidence type="ECO:0000256" key="1">
    <source>
        <dbReference type="SAM" id="SignalP"/>
    </source>
</evidence>
<gene>
    <name evidence="2" type="ORF">ACFSKU_14810</name>
</gene>
<feature type="signal peptide" evidence="1">
    <location>
        <begin position="1"/>
        <end position="19"/>
    </location>
</feature>
<name>A0ABW4WZK1_9BACT</name>
<dbReference type="InterPro" id="IPR046732">
    <property type="entry name" value="DUF6624"/>
</dbReference>
<comment type="caution">
    <text evidence="2">The sequence shown here is derived from an EMBL/GenBank/DDBJ whole genome shotgun (WGS) entry which is preliminary data.</text>
</comment>
<accession>A0ABW4WZK1</accession>
<protein>
    <submittedName>
        <fullName evidence="2">DUF6624 domain-containing protein</fullName>
    </submittedName>
</protein>
<evidence type="ECO:0000313" key="2">
    <source>
        <dbReference type="EMBL" id="MFD2068162.1"/>
    </source>
</evidence>
<feature type="chain" id="PRO_5045222239" evidence="1">
    <location>
        <begin position="20"/>
        <end position="325"/>
    </location>
</feature>
<reference evidence="3" key="1">
    <citation type="journal article" date="2019" name="Int. J. Syst. Evol. Microbiol.">
        <title>The Global Catalogue of Microorganisms (GCM) 10K type strain sequencing project: providing services to taxonomists for standard genome sequencing and annotation.</title>
        <authorList>
            <consortium name="The Broad Institute Genomics Platform"/>
            <consortium name="The Broad Institute Genome Sequencing Center for Infectious Disease"/>
            <person name="Wu L."/>
            <person name="Ma J."/>
        </authorList>
    </citation>
    <scope>NUCLEOTIDE SEQUENCE [LARGE SCALE GENOMIC DNA]</scope>
    <source>
        <strain evidence="3">JCM 16545</strain>
    </source>
</reference>
<proteinExistence type="predicted"/>
<sequence>MRKVFIIILYIMLSSTSIAQSYQELVKHSFNHLKNRDEEELAETCLQLFSAYAMEQDETYSAARAAAAREEDVQAFALLHAIVQDSSFLDEVKKDTAFVSLHTDRRWRSLIEKIQQIDASYDADAKQTLEDIHASDQGIRLLLLEAYQVYGRESQEAKSIRARMKMIDEVNAKKIQELLQTKGWLGLDRVGELGNQAYFLAIQHVQDSVVQHKYLPLMRQAVEAGNAAPWQYAFLQDRILMNEGKFQIYGTQKILSDDPTKSYLVPLQYPQRVDELRAEVGLKPLKEALAEEGFPWDLEDYSRRLPQIKKMYRKRFFQLKEKSKK</sequence>
<dbReference type="RefSeq" id="WP_229962966.1">
    <property type="nucleotide sequence ID" value="NZ_JAJJWI010000040.1"/>
</dbReference>
<evidence type="ECO:0000313" key="3">
    <source>
        <dbReference type="Proteomes" id="UP001597369"/>
    </source>
</evidence>